<dbReference type="GO" id="GO:0003824">
    <property type="term" value="F:catalytic activity"/>
    <property type="evidence" value="ECO:0007669"/>
    <property type="project" value="InterPro"/>
</dbReference>
<dbReference type="InterPro" id="IPR023631">
    <property type="entry name" value="Amidase_dom"/>
</dbReference>
<sequence>MSKADASLLSSDLSTQSALLASAALSSTELVSQQLAAIAASQVQVNSYIHVDAEGAMAAAAASDLRRANGTARPLEGLPIAVKDNIDVAGMVTTAGMETRRHDAAAASDNPAVAALRAAGAVIVGKLNMHEAAMGADNDNPFYGACHNPHRHGYTPGGSSGGSGAAVAAGLCSAALGTDTMGSVRIPASYCGVVGLKPSWGAISTRGTVALCRRLDHIGPLTRSARDLRLLLQLMSGFDPDCAQSRAISYAAPDAEGLRIGVIDFGDAADVAPDVQAAFEDGLRVLVGLGHRLQPLPAPAFASARARRAGLLMSEAEMLVEHADAWAGDRSKFSPLLVKLMSWAEGRSAAELAAASQLADRGQVQLQQWLAQCDVVVMPTAPQRAFAFGQPAPASQADLTAYANLAGNPALSVPLPVAANELPAGMQLVGNIGDELTLIALAEAFQQAIAWQPSLPQACSNWWPK</sequence>
<gene>
    <name evidence="3" type="ORF">ABB27_06665</name>
</gene>
<dbReference type="RefSeq" id="WP_057627592.1">
    <property type="nucleotide sequence ID" value="NZ_LDJJ01000019.1"/>
</dbReference>
<evidence type="ECO:0000313" key="4">
    <source>
        <dbReference type="Proteomes" id="UP000051863"/>
    </source>
</evidence>
<feature type="domain" description="Amidase" evidence="2">
    <location>
        <begin position="29"/>
        <end position="438"/>
    </location>
</feature>
<comment type="caution">
    <text evidence="3">The sequence shown here is derived from an EMBL/GenBank/DDBJ whole genome shotgun (WGS) entry which is preliminary data.</text>
</comment>
<dbReference type="Proteomes" id="UP000051863">
    <property type="component" value="Unassembled WGS sequence"/>
</dbReference>
<dbReference type="InterPro" id="IPR036928">
    <property type="entry name" value="AS_sf"/>
</dbReference>
<evidence type="ECO:0000313" key="3">
    <source>
        <dbReference type="EMBL" id="KRG69264.1"/>
    </source>
</evidence>
<evidence type="ECO:0000259" key="2">
    <source>
        <dbReference type="Pfam" id="PF01425"/>
    </source>
</evidence>
<name>A0A0R0CIF2_9GAMM</name>
<dbReference type="InterPro" id="IPR000120">
    <property type="entry name" value="Amidase"/>
</dbReference>
<comment type="similarity">
    <text evidence="1">Belongs to the amidase family.</text>
</comment>
<protein>
    <recommendedName>
        <fullName evidence="2">Amidase domain-containing protein</fullName>
    </recommendedName>
</protein>
<dbReference type="PANTHER" id="PTHR11895">
    <property type="entry name" value="TRANSAMIDASE"/>
    <property type="match status" value="1"/>
</dbReference>
<keyword evidence="4" id="KW-1185">Reference proteome</keyword>
<evidence type="ECO:0000256" key="1">
    <source>
        <dbReference type="ARBA" id="ARBA00009199"/>
    </source>
</evidence>
<reference evidence="3 4" key="1">
    <citation type="submission" date="2015-05" db="EMBL/GenBank/DDBJ databases">
        <title>Genome sequencing and analysis of members of genus Stenotrophomonas.</title>
        <authorList>
            <person name="Patil P.P."/>
            <person name="Midha S."/>
            <person name="Patil P.B."/>
        </authorList>
    </citation>
    <scope>NUCLEOTIDE SEQUENCE [LARGE SCALE GENOMIC DNA]</scope>
    <source>
        <strain evidence="3 4">DSM 18941</strain>
    </source>
</reference>
<dbReference type="OrthoDB" id="9811471at2"/>
<dbReference type="PANTHER" id="PTHR11895:SF7">
    <property type="entry name" value="GLUTAMYL-TRNA(GLN) AMIDOTRANSFERASE SUBUNIT A, MITOCHONDRIAL"/>
    <property type="match status" value="1"/>
</dbReference>
<organism evidence="3 4">
    <name type="scientific">Stenotrophomonas terrae</name>
    <dbReference type="NCBI Taxonomy" id="405446"/>
    <lineage>
        <taxon>Bacteria</taxon>
        <taxon>Pseudomonadati</taxon>
        <taxon>Pseudomonadota</taxon>
        <taxon>Gammaproteobacteria</taxon>
        <taxon>Lysobacterales</taxon>
        <taxon>Lysobacteraceae</taxon>
        <taxon>Stenotrophomonas</taxon>
    </lineage>
</organism>
<dbReference type="Gene3D" id="3.90.1300.10">
    <property type="entry name" value="Amidase signature (AS) domain"/>
    <property type="match status" value="1"/>
</dbReference>
<dbReference type="PATRIC" id="fig|405446.3.peg.667"/>
<proteinExistence type="inferred from homology"/>
<dbReference type="Pfam" id="PF01425">
    <property type="entry name" value="Amidase"/>
    <property type="match status" value="1"/>
</dbReference>
<dbReference type="EMBL" id="LDJJ01000019">
    <property type="protein sequence ID" value="KRG69264.1"/>
    <property type="molecule type" value="Genomic_DNA"/>
</dbReference>
<accession>A0A0R0CIF2</accession>
<dbReference type="AlphaFoldDB" id="A0A0R0CIF2"/>
<dbReference type="SUPFAM" id="SSF75304">
    <property type="entry name" value="Amidase signature (AS) enzymes"/>
    <property type="match status" value="1"/>
</dbReference>